<evidence type="ECO:0000313" key="7">
    <source>
        <dbReference type="EMBL" id="OTY70329.1"/>
    </source>
</evidence>
<feature type="transmembrane region" description="Helical" evidence="6">
    <location>
        <begin position="443"/>
        <end position="463"/>
    </location>
</feature>
<dbReference type="RefSeq" id="WP_000757181.1">
    <property type="nucleotide sequence ID" value="NZ_NFDQ01000077.1"/>
</dbReference>
<feature type="transmembrane region" description="Helical" evidence="6">
    <location>
        <begin position="323"/>
        <end position="342"/>
    </location>
</feature>
<dbReference type="InterPro" id="IPR002797">
    <property type="entry name" value="Polysacc_synth"/>
</dbReference>
<comment type="subcellular location">
    <subcellularLocation>
        <location evidence="1">Cell membrane</location>
        <topology evidence="1">Multi-pass membrane protein</topology>
    </subcellularLocation>
</comment>
<dbReference type="PANTHER" id="PTHR30250:SF11">
    <property type="entry name" value="O-ANTIGEN TRANSPORTER-RELATED"/>
    <property type="match status" value="1"/>
</dbReference>
<reference evidence="7 8" key="1">
    <citation type="submission" date="2016-10" db="EMBL/GenBank/DDBJ databases">
        <title>Comparative genomics of Bacillus thuringiensis reveals a path to pathogens against multiple invertebrate hosts.</title>
        <authorList>
            <person name="Zheng J."/>
            <person name="Gao Q."/>
            <person name="Liu H."/>
            <person name="Peng D."/>
            <person name="Ruan L."/>
            <person name="Sun M."/>
        </authorList>
    </citation>
    <scope>NUCLEOTIDE SEQUENCE [LARGE SCALE GENOMIC DNA]</scope>
    <source>
        <strain evidence="7">BGSC 4CE1</strain>
    </source>
</reference>
<name>A0A243CR45_BACTU</name>
<gene>
    <name evidence="7" type="ORF">BK749_22145</name>
</gene>
<feature type="transmembrane region" description="Helical" evidence="6">
    <location>
        <begin position="248"/>
        <end position="265"/>
    </location>
</feature>
<evidence type="ECO:0000313" key="8">
    <source>
        <dbReference type="Proteomes" id="UP000194911"/>
    </source>
</evidence>
<dbReference type="AlphaFoldDB" id="A0A243CR45"/>
<dbReference type="PANTHER" id="PTHR30250">
    <property type="entry name" value="PST FAMILY PREDICTED COLANIC ACID TRANSPORTER"/>
    <property type="match status" value="1"/>
</dbReference>
<keyword evidence="5 6" id="KW-0472">Membrane</keyword>
<evidence type="ECO:0000256" key="1">
    <source>
        <dbReference type="ARBA" id="ARBA00004651"/>
    </source>
</evidence>
<dbReference type="InterPro" id="IPR050833">
    <property type="entry name" value="Poly_Biosynth_Transport"/>
</dbReference>
<feature type="transmembrane region" description="Helical" evidence="6">
    <location>
        <begin position="81"/>
        <end position="104"/>
    </location>
</feature>
<evidence type="ECO:0000256" key="6">
    <source>
        <dbReference type="SAM" id="Phobius"/>
    </source>
</evidence>
<feature type="transmembrane region" description="Helical" evidence="6">
    <location>
        <begin position="286"/>
        <end position="303"/>
    </location>
</feature>
<evidence type="ECO:0000256" key="5">
    <source>
        <dbReference type="ARBA" id="ARBA00023136"/>
    </source>
</evidence>
<feature type="transmembrane region" description="Helical" evidence="6">
    <location>
        <begin position="142"/>
        <end position="160"/>
    </location>
</feature>
<evidence type="ECO:0000256" key="2">
    <source>
        <dbReference type="ARBA" id="ARBA00022475"/>
    </source>
</evidence>
<feature type="transmembrane region" description="Helical" evidence="6">
    <location>
        <begin position="354"/>
        <end position="373"/>
    </location>
</feature>
<dbReference type="Pfam" id="PF01943">
    <property type="entry name" value="Polysacc_synt"/>
    <property type="match status" value="1"/>
</dbReference>
<feature type="transmembrane region" description="Helical" evidence="6">
    <location>
        <begin position="379"/>
        <end position="400"/>
    </location>
</feature>
<evidence type="ECO:0000256" key="4">
    <source>
        <dbReference type="ARBA" id="ARBA00022989"/>
    </source>
</evidence>
<sequence length="475" mass="55196">MKKVLRDFLYNALYQLFIIITPILTMPFLSRVLGVKALGINSYTFSVVQILSVLAFLGIGQLGIRSIAKNRDSQNKVNETFWGLWLIQFLAGIVVIGLYTFYIINVNKEYRMYFLLQMPFLFGVIFDISWFYIGIERIKQVVLRNMLIKSVSIILIFILIRDENDLWKYMLIMSLGALLGNIVFWMGLSKYVTKFSFNRQYLKDNFRAALLLLIPQLAIQVYITFDKTILGMIAGPIELSYYDQSQKISRIILAVITSLSMVLLPRLANMVVNNQNEVLHKYLKKSLDYTIVLALLFCNIVMLNSYEFVPWFFGESFIPMSPLMFWVSFIIIFIPIGGVFANQYALAFEKDKQYVLPLVLGAIISLILNIIFIPRYGAVGATFVIVFVEFMVCFFRIYLIRKYLDLKFMFQGVYTYFLAALITFIFVYFIPKMFVNDFINMTIKSLVIGMVYIIIILVLPNMISRDLKRIILKNK</sequence>
<proteinExistence type="predicted"/>
<dbReference type="GO" id="GO:0005886">
    <property type="term" value="C:plasma membrane"/>
    <property type="evidence" value="ECO:0007669"/>
    <property type="project" value="UniProtKB-SubCell"/>
</dbReference>
<feature type="transmembrane region" description="Helical" evidence="6">
    <location>
        <begin position="412"/>
        <end position="431"/>
    </location>
</feature>
<feature type="transmembrane region" description="Helical" evidence="6">
    <location>
        <begin position="12"/>
        <end position="30"/>
    </location>
</feature>
<dbReference type="Proteomes" id="UP000194911">
    <property type="component" value="Unassembled WGS sequence"/>
</dbReference>
<feature type="transmembrane region" description="Helical" evidence="6">
    <location>
        <begin position="110"/>
        <end position="135"/>
    </location>
</feature>
<feature type="transmembrane region" description="Helical" evidence="6">
    <location>
        <begin position="166"/>
        <end position="188"/>
    </location>
</feature>
<feature type="transmembrane region" description="Helical" evidence="6">
    <location>
        <begin position="208"/>
        <end position="225"/>
    </location>
</feature>
<keyword evidence="2" id="KW-1003">Cell membrane</keyword>
<feature type="transmembrane region" description="Helical" evidence="6">
    <location>
        <begin position="42"/>
        <end position="60"/>
    </location>
</feature>
<protein>
    <submittedName>
        <fullName evidence="7">Uncharacterized protein</fullName>
    </submittedName>
</protein>
<comment type="caution">
    <text evidence="7">The sequence shown here is derived from an EMBL/GenBank/DDBJ whole genome shotgun (WGS) entry which is preliminary data.</text>
</comment>
<keyword evidence="4 6" id="KW-1133">Transmembrane helix</keyword>
<organism evidence="7 8">
    <name type="scientific">Bacillus thuringiensis serovar vazensis</name>
    <dbReference type="NCBI Taxonomy" id="180867"/>
    <lineage>
        <taxon>Bacteria</taxon>
        <taxon>Bacillati</taxon>
        <taxon>Bacillota</taxon>
        <taxon>Bacilli</taxon>
        <taxon>Bacillales</taxon>
        <taxon>Bacillaceae</taxon>
        <taxon>Bacillus</taxon>
        <taxon>Bacillus cereus group</taxon>
    </lineage>
</organism>
<evidence type="ECO:0000256" key="3">
    <source>
        <dbReference type="ARBA" id="ARBA00022692"/>
    </source>
</evidence>
<accession>A0A243CR45</accession>
<keyword evidence="3 6" id="KW-0812">Transmembrane</keyword>
<dbReference type="EMBL" id="NFDQ01000077">
    <property type="protein sequence ID" value="OTY70329.1"/>
    <property type="molecule type" value="Genomic_DNA"/>
</dbReference>